<dbReference type="InterPro" id="IPR024467">
    <property type="entry name" value="Xre/MbcA/ParS-like_toxin-bd"/>
</dbReference>
<dbReference type="EMBL" id="JABWRP020000002">
    <property type="protein sequence ID" value="MBV4540084.1"/>
    <property type="molecule type" value="Genomic_DNA"/>
</dbReference>
<dbReference type="AlphaFoldDB" id="A0A923K4B0"/>
<gene>
    <name evidence="3" type="ORF">HU738_003390</name>
    <name evidence="2" type="ORF">HU738_01225</name>
</gene>
<dbReference type="RefSeq" id="WP_186600975.1">
    <property type="nucleotide sequence ID" value="NZ_JABWRP020000002.1"/>
</dbReference>
<dbReference type="Pfam" id="PF09722">
    <property type="entry name" value="Xre_MbcA_ParS_C"/>
    <property type="match status" value="1"/>
</dbReference>
<evidence type="ECO:0000313" key="3">
    <source>
        <dbReference type="EMBL" id="MBV4540084.1"/>
    </source>
</evidence>
<reference evidence="2" key="2">
    <citation type="submission" date="2020-07" db="EMBL/GenBank/DDBJ databases">
        <authorList>
            <person name="Lood C."/>
            <person name="Girard L."/>
        </authorList>
    </citation>
    <scope>NUCLEOTIDE SEQUENCE</scope>
    <source>
        <strain evidence="2">RW4S2</strain>
    </source>
</reference>
<organism evidence="2">
    <name type="scientific">Pseudomonas vlassakiae</name>
    <dbReference type="NCBI Taxonomy" id="485888"/>
    <lineage>
        <taxon>Bacteria</taxon>
        <taxon>Pseudomonadati</taxon>
        <taxon>Pseudomonadota</taxon>
        <taxon>Gammaproteobacteria</taxon>
        <taxon>Pseudomonadales</taxon>
        <taxon>Pseudomonadaceae</taxon>
        <taxon>Pseudomonas</taxon>
    </lineage>
</organism>
<evidence type="ECO:0000313" key="2">
    <source>
        <dbReference type="EMBL" id="MBC3469168.1"/>
    </source>
</evidence>
<comment type="caution">
    <text evidence="2">The sequence shown here is derived from an EMBL/GenBank/DDBJ whole genome shotgun (WGS) entry which is preliminary data.</text>
</comment>
<evidence type="ECO:0000313" key="4">
    <source>
        <dbReference type="Proteomes" id="UP000628137"/>
    </source>
</evidence>
<reference evidence="3" key="3">
    <citation type="submission" date="2021-06" db="EMBL/GenBank/DDBJ databases">
        <title>Updating the genus Pseudomonas: Description of 43 new species and partition of the Pseudomonas putida group.</title>
        <authorList>
            <person name="Girard L."/>
            <person name="Lood C."/>
            <person name="Vandamme P."/>
            <person name="Rokni-Zadeh H."/>
            <person name="Van Noort V."/>
            <person name="Hofte M."/>
            <person name="Lavigne R."/>
            <person name="De Mot R."/>
        </authorList>
    </citation>
    <scope>NUCLEOTIDE SEQUENCE</scope>
    <source>
        <strain evidence="3">RW4S2</strain>
    </source>
</reference>
<keyword evidence="4" id="KW-1185">Reference proteome</keyword>
<feature type="domain" description="Antitoxin Xre/MbcA/ParS-like toxin-binding" evidence="1">
    <location>
        <begin position="70"/>
        <end position="100"/>
    </location>
</feature>
<sequence length="118" mass="13041">MLIVLDLNVNDAEALLRHCKEHQPNSDDFREDARVREALETLETALDNAMRSSPGNGESKEAIAPRLLEAAAELFGDEALAINWLSLPLRILGQKRPVDLPVQDAIALIRRLENGYGA</sequence>
<name>A0A923K4B0_9PSED</name>
<evidence type="ECO:0000259" key="1">
    <source>
        <dbReference type="Pfam" id="PF09722"/>
    </source>
</evidence>
<protein>
    <submittedName>
        <fullName evidence="2">DUF2384 domain-containing protein</fullName>
    </submittedName>
</protein>
<reference evidence="2 4" key="1">
    <citation type="journal article" date="2020" name="Microorganisms">
        <title>Reliable Identification of Environmental Pseudomonas Isolates Using the rpoD Gene.</title>
        <authorList>
            <consortium name="The Broad Institute Genome Sequencing Platform"/>
            <person name="Girard L."/>
            <person name="Lood C."/>
            <person name="Rokni-Zadeh H."/>
            <person name="van Noort V."/>
            <person name="Lavigne R."/>
            <person name="De Mot R."/>
        </authorList>
    </citation>
    <scope>NUCLEOTIDE SEQUENCE</scope>
    <source>
        <strain evidence="2 4">RW4S2</strain>
    </source>
</reference>
<proteinExistence type="predicted"/>
<accession>A0A923K4B0</accession>
<dbReference type="EMBL" id="JABWRP010000001">
    <property type="protein sequence ID" value="MBC3469168.1"/>
    <property type="molecule type" value="Genomic_DNA"/>
</dbReference>
<dbReference type="Proteomes" id="UP000628137">
    <property type="component" value="Unassembled WGS sequence"/>
</dbReference>